<dbReference type="Proteomes" id="UP000000844">
    <property type="component" value="Chromosome"/>
</dbReference>
<sequence length="102" mass="11259">MDLTDFITTSESVIERLVDKLGDDALMRRYADSIRGNSGAGEWQIAMEDLVALLRQHKIPVTATDLRDLNAVFGYLSQSPSEEVSSRAQTSLDNDVSKLTVV</sequence>
<dbReference type="RefSeq" id="WP_013020858.1">
    <property type="nucleotide sequence ID" value="NC_013947.1"/>
</dbReference>
<reference evidence="2 3" key="1">
    <citation type="journal article" date="2009" name="Stand. Genomic Sci.">
        <title>Complete genome sequence of Stackebrandtia nassauensis type strain (LLR-40K-21).</title>
        <authorList>
            <person name="Munk C."/>
            <person name="Lapidus A."/>
            <person name="Copeland A."/>
            <person name="Jando M."/>
            <person name="Mayilraj S."/>
            <person name="Glavina Del Rio T."/>
            <person name="Nolan M."/>
            <person name="Chen F."/>
            <person name="Lucas S."/>
            <person name="Tice H."/>
            <person name="Cheng J.F."/>
            <person name="Han C."/>
            <person name="Detter J.C."/>
            <person name="Bruce D."/>
            <person name="Goodwin L."/>
            <person name="Chain P."/>
            <person name="Pitluck S."/>
            <person name="Goker M."/>
            <person name="Ovchinikova G."/>
            <person name="Pati A."/>
            <person name="Ivanova N."/>
            <person name="Mavromatis K."/>
            <person name="Chen A."/>
            <person name="Palaniappan K."/>
            <person name="Land M."/>
            <person name="Hauser L."/>
            <person name="Chang Y.J."/>
            <person name="Jeffries C.D."/>
            <person name="Bristow J."/>
            <person name="Eisen J.A."/>
            <person name="Markowitz V."/>
            <person name="Hugenholtz P."/>
            <person name="Kyrpides N.C."/>
            <person name="Klenk H.P."/>
        </authorList>
    </citation>
    <scope>NUCLEOTIDE SEQUENCE [LARGE SCALE GENOMIC DNA]</scope>
    <source>
        <strain evidence="3">DSM 44728 / CIP 108903 / NRRL B-16338 / NBRC 102104 / LLR-40K-21</strain>
    </source>
</reference>
<dbReference type="AlphaFoldDB" id="D3PXV8"/>
<dbReference type="KEGG" id="sna:Snas_5657"/>
<dbReference type="Pfam" id="PF19688">
    <property type="entry name" value="DUF6189"/>
    <property type="match status" value="1"/>
</dbReference>
<dbReference type="InterPro" id="IPR045686">
    <property type="entry name" value="DUF6189"/>
</dbReference>
<protein>
    <submittedName>
        <fullName evidence="2">Uncharacterized protein</fullName>
    </submittedName>
</protein>
<proteinExistence type="predicted"/>
<dbReference type="STRING" id="446470.Snas_5657"/>
<evidence type="ECO:0000313" key="2">
    <source>
        <dbReference type="EMBL" id="ADD45287.1"/>
    </source>
</evidence>
<evidence type="ECO:0000313" key="3">
    <source>
        <dbReference type="Proteomes" id="UP000000844"/>
    </source>
</evidence>
<organism evidence="2 3">
    <name type="scientific">Stackebrandtia nassauensis (strain DSM 44728 / CIP 108903 / NRRL B-16338 / NBRC 102104 / LLR-40K-21)</name>
    <dbReference type="NCBI Taxonomy" id="446470"/>
    <lineage>
        <taxon>Bacteria</taxon>
        <taxon>Bacillati</taxon>
        <taxon>Actinomycetota</taxon>
        <taxon>Actinomycetes</taxon>
        <taxon>Glycomycetales</taxon>
        <taxon>Glycomycetaceae</taxon>
        <taxon>Stackebrandtia</taxon>
    </lineage>
</organism>
<dbReference type="EMBL" id="CP001778">
    <property type="protein sequence ID" value="ADD45287.1"/>
    <property type="molecule type" value="Genomic_DNA"/>
</dbReference>
<name>D3PXV8_STANL</name>
<feature type="region of interest" description="Disordered" evidence="1">
    <location>
        <begin position="81"/>
        <end position="102"/>
    </location>
</feature>
<feature type="compositionally biased region" description="Polar residues" evidence="1">
    <location>
        <begin position="81"/>
        <end position="94"/>
    </location>
</feature>
<dbReference type="HOGENOM" id="CLU_2275717_0_0_11"/>
<dbReference type="OrthoDB" id="9924590at2"/>
<gene>
    <name evidence="2" type="ordered locus">Snas_5657</name>
</gene>
<keyword evidence="3" id="KW-1185">Reference proteome</keyword>
<accession>D3PXV8</accession>
<evidence type="ECO:0000256" key="1">
    <source>
        <dbReference type="SAM" id="MobiDB-lite"/>
    </source>
</evidence>